<dbReference type="GeneID" id="37033210"/>
<keyword evidence="3" id="KW-1185">Reference proteome</keyword>
<gene>
    <name evidence="2" type="ORF">IE81DRAFT_254787</name>
</gene>
<name>A0A316W7T9_9BASI</name>
<dbReference type="EMBL" id="KZ819359">
    <property type="protein sequence ID" value="PWN44791.1"/>
    <property type="molecule type" value="Genomic_DNA"/>
</dbReference>
<proteinExistence type="predicted"/>
<dbReference type="Proteomes" id="UP000245783">
    <property type="component" value="Unassembled WGS sequence"/>
</dbReference>
<sequence>MPLSPVSPPRYHDRKPGRCPTVAHPRGLLRRCASLSRQRLSDSASCFRPPARTSLRPLSAVPLSFSLLSHLQRLLRSAAGSCVLTDVFPLPLPLSLRRLSDNASGARPPARASSRTSSVVGPPSLALCRRVYSISASCARPPRRLAGDLPFQIDLDGSFPCILLSSQRLTIRDFRPKPPSRNHRLYRPRQARPLCIINLASLFRA</sequence>
<organism evidence="2 3">
    <name type="scientific">Ceraceosorus guamensis</name>
    <dbReference type="NCBI Taxonomy" id="1522189"/>
    <lineage>
        <taxon>Eukaryota</taxon>
        <taxon>Fungi</taxon>
        <taxon>Dikarya</taxon>
        <taxon>Basidiomycota</taxon>
        <taxon>Ustilaginomycotina</taxon>
        <taxon>Exobasidiomycetes</taxon>
        <taxon>Ceraceosorales</taxon>
        <taxon>Ceraceosoraceae</taxon>
        <taxon>Ceraceosorus</taxon>
    </lineage>
</organism>
<dbReference type="RefSeq" id="XP_025371951.1">
    <property type="nucleotide sequence ID" value="XM_025511340.1"/>
</dbReference>
<evidence type="ECO:0000313" key="2">
    <source>
        <dbReference type="EMBL" id="PWN44791.1"/>
    </source>
</evidence>
<accession>A0A316W7T9</accession>
<protein>
    <submittedName>
        <fullName evidence="2">Uncharacterized protein</fullName>
    </submittedName>
</protein>
<reference evidence="2 3" key="1">
    <citation type="journal article" date="2018" name="Mol. Biol. Evol.">
        <title>Broad Genomic Sampling Reveals a Smut Pathogenic Ancestry of the Fungal Clade Ustilaginomycotina.</title>
        <authorList>
            <person name="Kijpornyongpan T."/>
            <person name="Mondo S.J."/>
            <person name="Barry K."/>
            <person name="Sandor L."/>
            <person name="Lee J."/>
            <person name="Lipzen A."/>
            <person name="Pangilinan J."/>
            <person name="LaButti K."/>
            <person name="Hainaut M."/>
            <person name="Henrissat B."/>
            <person name="Grigoriev I.V."/>
            <person name="Spatafora J.W."/>
            <person name="Aime M.C."/>
        </authorList>
    </citation>
    <scope>NUCLEOTIDE SEQUENCE [LARGE SCALE GENOMIC DNA]</scope>
    <source>
        <strain evidence="2 3">MCA 4658</strain>
    </source>
</reference>
<feature type="region of interest" description="Disordered" evidence="1">
    <location>
        <begin position="1"/>
        <end position="20"/>
    </location>
</feature>
<dbReference type="AlphaFoldDB" id="A0A316W7T9"/>
<evidence type="ECO:0000313" key="3">
    <source>
        <dbReference type="Proteomes" id="UP000245783"/>
    </source>
</evidence>
<evidence type="ECO:0000256" key="1">
    <source>
        <dbReference type="SAM" id="MobiDB-lite"/>
    </source>
</evidence>
<dbReference type="InParanoid" id="A0A316W7T9"/>